<gene>
    <name evidence="1" type="ORF">PLEPLA_LOCUS2297</name>
</gene>
<accession>A0A9N7Y6L8</accession>
<evidence type="ECO:0000313" key="2">
    <source>
        <dbReference type="Proteomes" id="UP001153269"/>
    </source>
</evidence>
<dbReference type="AlphaFoldDB" id="A0A9N7Y6L8"/>
<proteinExistence type="predicted"/>
<name>A0A9N7Y6L8_PLEPL</name>
<sequence length="617" mass="68098">MVAEQPGGLQSDHFVDAIVEGVKTTITLLTGATGPLPHSVQQDILDIVQASLKLILLPDKNFDSSRNISLLILERAESVVENHNTRDILKGLFDIIKFIGAEDQKNMMVPEEYFNSTVFNAIAAQIPHYLNITEEWLKQPNVQLIFTSMLQWGNSSINTSTPVTDIQHLLQTMSIFLNKGEVISLSAILNTMRSLEKALMVAERPGGLQSDHFIAAIVEGVKTTITLLTGATGPLPHLVQQDILDIVQASLKLIVQPDKNFDSSRNISLLILERAESVVETIIPEMYAVYIIAGIEVVETFFESASGDSGPDIWNHLILSELKTIESLLPLNSTARTSISVVISIARFILESGQGNMSLWARFERASLQEVPMLLVEILKGLFDIIKFIGSEDQKNMMVPEEYFNSTVFDAITAQIPHYLNITEEWLKQPNVQLIFTILNTMRSLEKALMVAERPGGLQSDHFVDAIVEGVKTTITLLIGATGPLPHSVQQDILDIVQASLKLIVQPDKNFDSSRNISLLILERAESVVKTIIPEMYAVYIIAGIEVVETFFESASGDSGPDIWNHMILSELETIESLLPPNSTARTSISVVISIARFILESGQGKSAAQCHFGWTC</sequence>
<protein>
    <submittedName>
        <fullName evidence="1">Uncharacterized protein</fullName>
    </submittedName>
</protein>
<dbReference type="Proteomes" id="UP001153269">
    <property type="component" value="Unassembled WGS sequence"/>
</dbReference>
<evidence type="ECO:0000313" key="1">
    <source>
        <dbReference type="EMBL" id="CAB1414588.1"/>
    </source>
</evidence>
<comment type="caution">
    <text evidence="1">The sequence shown here is derived from an EMBL/GenBank/DDBJ whole genome shotgun (WGS) entry which is preliminary data.</text>
</comment>
<reference evidence="1" key="1">
    <citation type="submission" date="2020-03" db="EMBL/GenBank/DDBJ databases">
        <authorList>
            <person name="Weist P."/>
        </authorList>
    </citation>
    <scope>NUCLEOTIDE SEQUENCE</scope>
</reference>
<keyword evidence="2" id="KW-1185">Reference proteome</keyword>
<organism evidence="1 2">
    <name type="scientific">Pleuronectes platessa</name>
    <name type="common">European plaice</name>
    <dbReference type="NCBI Taxonomy" id="8262"/>
    <lineage>
        <taxon>Eukaryota</taxon>
        <taxon>Metazoa</taxon>
        <taxon>Chordata</taxon>
        <taxon>Craniata</taxon>
        <taxon>Vertebrata</taxon>
        <taxon>Euteleostomi</taxon>
        <taxon>Actinopterygii</taxon>
        <taxon>Neopterygii</taxon>
        <taxon>Teleostei</taxon>
        <taxon>Neoteleostei</taxon>
        <taxon>Acanthomorphata</taxon>
        <taxon>Carangaria</taxon>
        <taxon>Pleuronectiformes</taxon>
        <taxon>Pleuronectoidei</taxon>
        <taxon>Pleuronectidae</taxon>
        <taxon>Pleuronectes</taxon>
    </lineage>
</organism>
<dbReference type="EMBL" id="CADEAL010000113">
    <property type="protein sequence ID" value="CAB1414588.1"/>
    <property type="molecule type" value="Genomic_DNA"/>
</dbReference>